<reference evidence="3 4" key="1">
    <citation type="submission" date="2024-09" db="EMBL/GenBank/DDBJ databases">
        <title>The Natural Products Discovery Center: Release of the First 8490 Sequenced Strains for Exploring Actinobacteria Biosynthetic Diversity.</title>
        <authorList>
            <person name="Kalkreuter E."/>
            <person name="Kautsar S.A."/>
            <person name="Yang D."/>
            <person name="Bader C.D."/>
            <person name="Teijaro C.N."/>
            <person name="Fluegel L."/>
            <person name="Davis C.M."/>
            <person name="Simpson J.R."/>
            <person name="Lauterbach L."/>
            <person name="Steele A.D."/>
            <person name="Gui C."/>
            <person name="Meng S."/>
            <person name="Li G."/>
            <person name="Viehrig K."/>
            <person name="Ye F."/>
            <person name="Su P."/>
            <person name="Kiefer A.F."/>
            <person name="Nichols A."/>
            <person name="Cepeda A.J."/>
            <person name="Yan W."/>
            <person name="Fan B."/>
            <person name="Jiang Y."/>
            <person name="Adhikari A."/>
            <person name="Zheng C.-J."/>
            <person name="Schuster L."/>
            <person name="Cowan T.M."/>
            <person name="Smanski M.J."/>
            <person name="Chevrette M.G."/>
            <person name="De Carvalho L.P.S."/>
            <person name="Shen B."/>
        </authorList>
    </citation>
    <scope>NUCLEOTIDE SEQUENCE [LARGE SCALE GENOMIC DNA]</scope>
    <source>
        <strain evidence="3 4">NPDC059500</strain>
    </source>
</reference>
<feature type="region of interest" description="Disordered" evidence="1">
    <location>
        <begin position="29"/>
        <end position="74"/>
    </location>
</feature>
<feature type="compositionally biased region" description="Low complexity" evidence="1">
    <location>
        <begin position="38"/>
        <end position="48"/>
    </location>
</feature>
<evidence type="ECO:0008006" key="5">
    <source>
        <dbReference type="Google" id="ProtNLM"/>
    </source>
</evidence>
<evidence type="ECO:0000256" key="1">
    <source>
        <dbReference type="SAM" id="MobiDB-lite"/>
    </source>
</evidence>
<dbReference type="RefSeq" id="WP_381825381.1">
    <property type="nucleotide sequence ID" value="NZ_JBHYTS010000046.1"/>
</dbReference>
<feature type="chain" id="PRO_5046991860" description="Lipoprotein" evidence="2">
    <location>
        <begin position="26"/>
        <end position="170"/>
    </location>
</feature>
<keyword evidence="4" id="KW-1185">Reference proteome</keyword>
<organism evidence="3 4">
    <name type="scientific">Streptomyces anandii</name>
    <dbReference type="NCBI Taxonomy" id="285454"/>
    <lineage>
        <taxon>Bacteria</taxon>
        <taxon>Bacillati</taxon>
        <taxon>Actinomycetota</taxon>
        <taxon>Actinomycetes</taxon>
        <taxon>Kitasatosporales</taxon>
        <taxon>Streptomycetaceae</taxon>
        <taxon>Streptomyces</taxon>
    </lineage>
</organism>
<proteinExistence type="predicted"/>
<accession>A0ABW6HBW7</accession>
<dbReference type="EMBL" id="JBHYTS010000046">
    <property type="protein sequence ID" value="MFE1753861.1"/>
    <property type="molecule type" value="Genomic_DNA"/>
</dbReference>
<evidence type="ECO:0000313" key="3">
    <source>
        <dbReference type="EMBL" id="MFE1753861.1"/>
    </source>
</evidence>
<keyword evidence="2" id="KW-0732">Signal</keyword>
<sequence>MTRTTRATAARMTAAGLLAVFTLTACDSGGSGTEDHTSTTSSAAATATSGGGTAGSGGTGGSGGTAGNAGKAEGSWLTTSGGRAVVLMVTGKQAALFSTEGTTCSGTAGEEAGKQVVHLRNCKSRTTGTVDSVNKTTLRITWEGGLGQEKYTRSDGPALPSGLPTASLGS</sequence>
<feature type="region of interest" description="Disordered" evidence="1">
    <location>
        <begin position="147"/>
        <end position="170"/>
    </location>
</feature>
<evidence type="ECO:0000256" key="2">
    <source>
        <dbReference type="SAM" id="SignalP"/>
    </source>
</evidence>
<comment type="caution">
    <text evidence="3">The sequence shown here is derived from an EMBL/GenBank/DDBJ whole genome shotgun (WGS) entry which is preliminary data.</text>
</comment>
<dbReference type="PROSITE" id="PS51257">
    <property type="entry name" value="PROKAR_LIPOPROTEIN"/>
    <property type="match status" value="1"/>
</dbReference>
<dbReference type="Proteomes" id="UP001599756">
    <property type="component" value="Unassembled WGS sequence"/>
</dbReference>
<feature type="compositionally biased region" description="Gly residues" evidence="1">
    <location>
        <begin position="49"/>
        <end position="67"/>
    </location>
</feature>
<feature type="signal peptide" evidence="2">
    <location>
        <begin position="1"/>
        <end position="25"/>
    </location>
</feature>
<evidence type="ECO:0000313" key="4">
    <source>
        <dbReference type="Proteomes" id="UP001599756"/>
    </source>
</evidence>
<gene>
    <name evidence="3" type="ORF">ACFW88_25515</name>
</gene>
<name>A0ABW6HBW7_9ACTN</name>
<protein>
    <recommendedName>
        <fullName evidence="5">Lipoprotein</fullName>
    </recommendedName>
</protein>